<evidence type="ECO:0000256" key="2">
    <source>
        <dbReference type="ARBA" id="ARBA00022448"/>
    </source>
</evidence>
<feature type="transmembrane region" description="Helical" evidence="7">
    <location>
        <begin position="81"/>
        <end position="101"/>
    </location>
</feature>
<dbReference type="Gene3D" id="1.20.1740.10">
    <property type="entry name" value="Amino acid/polyamine transporter I"/>
    <property type="match status" value="2"/>
</dbReference>
<gene>
    <name evidence="9" type="ORF">QYS62_009459</name>
</gene>
<accession>A0ABZ2X5B2</accession>
<dbReference type="Pfam" id="PF00324">
    <property type="entry name" value="AA_permease"/>
    <property type="match status" value="2"/>
</dbReference>
<dbReference type="Proteomes" id="UP001489902">
    <property type="component" value="Chromosome 5"/>
</dbReference>
<feature type="transmembrane region" description="Helical" evidence="7">
    <location>
        <begin position="332"/>
        <end position="351"/>
    </location>
</feature>
<evidence type="ECO:0000256" key="7">
    <source>
        <dbReference type="SAM" id="Phobius"/>
    </source>
</evidence>
<evidence type="ECO:0000313" key="9">
    <source>
        <dbReference type="EMBL" id="WZH48286.1"/>
    </source>
</evidence>
<dbReference type="PANTHER" id="PTHR43341">
    <property type="entry name" value="AMINO ACID PERMEASE"/>
    <property type="match status" value="1"/>
</dbReference>
<feature type="transmembrane region" description="Helical" evidence="7">
    <location>
        <begin position="286"/>
        <end position="311"/>
    </location>
</feature>
<feature type="domain" description="Amino acid permease/ SLC12A" evidence="8">
    <location>
        <begin position="161"/>
        <end position="473"/>
    </location>
</feature>
<proteinExistence type="predicted"/>
<dbReference type="PANTHER" id="PTHR43341:SF1">
    <property type="entry name" value="GENERAL AMINO-ACID PERMEASE GAP1"/>
    <property type="match status" value="1"/>
</dbReference>
<feature type="transmembrane region" description="Helical" evidence="7">
    <location>
        <begin position="113"/>
        <end position="139"/>
    </location>
</feature>
<feature type="transmembrane region" description="Helical" evidence="7">
    <location>
        <begin position="231"/>
        <end position="250"/>
    </location>
</feature>
<evidence type="ECO:0000256" key="4">
    <source>
        <dbReference type="ARBA" id="ARBA00022970"/>
    </source>
</evidence>
<feature type="transmembrane region" description="Helical" evidence="7">
    <location>
        <begin position="151"/>
        <end position="168"/>
    </location>
</feature>
<feature type="transmembrane region" description="Helical" evidence="7">
    <location>
        <begin position="446"/>
        <end position="467"/>
    </location>
</feature>
<feature type="domain" description="Amino acid permease/ SLC12A" evidence="8">
    <location>
        <begin position="78"/>
        <end position="160"/>
    </location>
</feature>
<keyword evidence="3 7" id="KW-0812">Transmembrane</keyword>
<name>A0ABZ2X5B2_9HYPO</name>
<keyword evidence="2" id="KW-0813">Transport</keyword>
<feature type="transmembrane region" description="Helical" evidence="7">
    <location>
        <begin position="402"/>
        <end position="426"/>
    </location>
</feature>
<evidence type="ECO:0000256" key="3">
    <source>
        <dbReference type="ARBA" id="ARBA00022692"/>
    </source>
</evidence>
<dbReference type="PROSITE" id="PS00218">
    <property type="entry name" value="AMINO_ACID_PERMEASE_1"/>
    <property type="match status" value="1"/>
</dbReference>
<protein>
    <submittedName>
        <fullName evidence="9">Aat family amino acid transporter</fullName>
    </submittedName>
</protein>
<dbReference type="InterPro" id="IPR050524">
    <property type="entry name" value="APC_YAT"/>
</dbReference>
<evidence type="ECO:0000256" key="6">
    <source>
        <dbReference type="ARBA" id="ARBA00023136"/>
    </source>
</evidence>
<keyword evidence="4" id="KW-0029">Amino-acid transport</keyword>
<evidence type="ECO:0000256" key="5">
    <source>
        <dbReference type="ARBA" id="ARBA00022989"/>
    </source>
</evidence>
<dbReference type="InterPro" id="IPR004840">
    <property type="entry name" value="Amino_acid_permease_CS"/>
</dbReference>
<comment type="subcellular location">
    <subcellularLocation>
        <location evidence="1">Membrane</location>
        <topology evidence="1">Multi-pass membrane protein</topology>
    </subcellularLocation>
</comment>
<evidence type="ECO:0000313" key="10">
    <source>
        <dbReference type="Proteomes" id="UP001489902"/>
    </source>
</evidence>
<evidence type="ECO:0000256" key="1">
    <source>
        <dbReference type="ARBA" id="ARBA00004141"/>
    </source>
</evidence>
<sequence>MKDSVLSRDAHSAMEMGSSWSISASKTSHKKTWVDGFRRAEPRPGYLPTDAPERYYDLRAANAKTANTALARELKGRHLQMIAFGGSIGTGLFVASGGSLYRGGPASVLISYLLLGAMQYCTMQSLGELCVMFPIAGSFSAFSTRFLDPSWGFAMGWNLLAIVINIGGEPDSGYIGGMYWRNPGPFNNGFKGFCSVFVTSAFSFTGTELIGLAAAETANPRKSLPTAIKQVFWRITIFYIVSLLLVGLLVPSDDGRLVGGDNVADATASPFVIAIERAGTSLLPGIMNAIILVAVISVGNSAVFGSSRTLAALAEQSHAPQIFAYVDRQGRPLMAILFASCIGLLAFLADVSFNDAIFNWLLSISALSTLFTWGSICLCYIRFRKAWSYNAHTLDQLPFKSHVGVAGAWFAFIGYILVLASQLWIAVSPVYAPDIDMSPSGRVQNFFLKVLAIPIILSSYGCHKLWYRTQVVQVPEMDIETGRRYFRVHIMTEQEREERQGWPLWKKVYQLLC</sequence>
<dbReference type="InterPro" id="IPR004841">
    <property type="entry name" value="AA-permease/SLC12A_dom"/>
</dbReference>
<keyword evidence="5 7" id="KW-1133">Transmembrane helix</keyword>
<organism evidence="9 10">
    <name type="scientific">Fusarium acuminatum</name>
    <dbReference type="NCBI Taxonomy" id="5515"/>
    <lineage>
        <taxon>Eukaryota</taxon>
        <taxon>Fungi</taxon>
        <taxon>Dikarya</taxon>
        <taxon>Ascomycota</taxon>
        <taxon>Pezizomycotina</taxon>
        <taxon>Sordariomycetes</taxon>
        <taxon>Hypocreomycetidae</taxon>
        <taxon>Hypocreales</taxon>
        <taxon>Nectriaceae</taxon>
        <taxon>Fusarium</taxon>
        <taxon>Fusarium tricinctum species complex</taxon>
    </lineage>
</organism>
<keyword evidence="10" id="KW-1185">Reference proteome</keyword>
<evidence type="ECO:0000259" key="8">
    <source>
        <dbReference type="Pfam" id="PF00324"/>
    </source>
</evidence>
<keyword evidence="6 7" id="KW-0472">Membrane</keyword>
<feature type="transmembrane region" description="Helical" evidence="7">
    <location>
        <begin position="357"/>
        <end position="381"/>
    </location>
</feature>
<feature type="transmembrane region" description="Helical" evidence="7">
    <location>
        <begin position="188"/>
        <end position="210"/>
    </location>
</feature>
<dbReference type="EMBL" id="CP151264">
    <property type="protein sequence ID" value="WZH48286.1"/>
    <property type="molecule type" value="Genomic_DNA"/>
</dbReference>
<reference evidence="9 10" key="1">
    <citation type="submission" date="2024-04" db="EMBL/GenBank/DDBJ databases">
        <title>Complete genome sequence of Fusarium acuminatum.</title>
        <authorList>
            <person name="Lan B."/>
        </authorList>
    </citation>
    <scope>NUCLEOTIDE SEQUENCE [LARGE SCALE GENOMIC DNA]</scope>
    <source>
        <strain evidence="9">1A</strain>
    </source>
</reference>